<dbReference type="Gene3D" id="1.10.10.10">
    <property type="entry name" value="Winged helix-like DNA-binding domain superfamily/Winged helix DNA-binding domain"/>
    <property type="match status" value="1"/>
</dbReference>
<feature type="domain" description="HTH lysR-type" evidence="5">
    <location>
        <begin position="1"/>
        <end position="58"/>
    </location>
</feature>
<dbReference type="SUPFAM" id="SSF46785">
    <property type="entry name" value="Winged helix' DNA-binding domain"/>
    <property type="match status" value="1"/>
</dbReference>
<dbReference type="Pfam" id="PF00126">
    <property type="entry name" value="HTH_1"/>
    <property type="match status" value="1"/>
</dbReference>
<dbReference type="EMBL" id="FXXI01000003">
    <property type="protein sequence ID" value="SMS01087.1"/>
    <property type="molecule type" value="Genomic_DNA"/>
</dbReference>
<dbReference type="RefSeq" id="WP_087481113.1">
    <property type="nucleotide sequence ID" value="NZ_AP024884.1"/>
</dbReference>
<dbReference type="PRINTS" id="PR00039">
    <property type="entry name" value="HTHLYSR"/>
</dbReference>
<name>A0A1Y6ITT1_9VIBR</name>
<dbReference type="InterPro" id="IPR036390">
    <property type="entry name" value="WH_DNA-bd_sf"/>
</dbReference>
<accession>A0A1Y6ITT1</accession>
<evidence type="ECO:0000256" key="2">
    <source>
        <dbReference type="ARBA" id="ARBA00023015"/>
    </source>
</evidence>
<dbReference type="GO" id="GO:0005829">
    <property type="term" value="C:cytosol"/>
    <property type="evidence" value="ECO:0007669"/>
    <property type="project" value="TreeGrafter"/>
</dbReference>
<dbReference type="Proteomes" id="UP001283366">
    <property type="component" value="Unassembled WGS sequence"/>
</dbReference>
<dbReference type="AlphaFoldDB" id="A0A1Y6ITT1"/>
<dbReference type="OrthoDB" id="9775392at2"/>
<evidence type="ECO:0000313" key="9">
    <source>
        <dbReference type="Proteomes" id="UP001283366"/>
    </source>
</evidence>
<dbReference type="GO" id="GO:0003700">
    <property type="term" value="F:DNA-binding transcription factor activity"/>
    <property type="evidence" value="ECO:0007669"/>
    <property type="project" value="InterPro"/>
</dbReference>
<evidence type="ECO:0000313" key="8">
    <source>
        <dbReference type="Proteomes" id="UP000196125"/>
    </source>
</evidence>
<dbReference type="InterPro" id="IPR000847">
    <property type="entry name" value="LysR_HTH_N"/>
</dbReference>
<dbReference type="CDD" id="cd05466">
    <property type="entry name" value="PBP2_LTTR_substrate"/>
    <property type="match status" value="1"/>
</dbReference>
<evidence type="ECO:0000313" key="6">
    <source>
        <dbReference type="EMBL" id="MDW6004796.1"/>
    </source>
</evidence>
<keyword evidence="4" id="KW-0804">Transcription</keyword>
<evidence type="ECO:0000256" key="4">
    <source>
        <dbReference type="ARBA" id="ARBA00023163"/>
    </source>
</evidence>
<gene>
    <name evidence="7" type="primary">gltC_3</name>
    <name evidence="6" type="ORF">SBX37_18210</name>
    <name evidence="7" type="ORF">VIM7927_02364</name>
</gene>
<dbReference type="EMBL" id="JAWRCO010000002">
    <property type="protein sequence ID" value="MDW6004796.1"/>
    <property type="molecule type" value="Genomic_DNA"/>
</dbReference>
<dbReference type="Proteomes" id="UP000196125">
    <property type="component" value="Unassembled WGS sequence"/>
</dbReference>
<evidence type="ECO:0000256" key="1">
    <source>
        <dbReference type="ARBA" id="ARBA00009437"/>
    </source>
</evidence>
<organism evidence="7 8">
    <name type="scientific">Vibrio mangrovi</name>
    <dbReference type="NCBI Taxonomy" id="474394"/>
    <lineage>
        <taxon>Bacteria</taxon>
        <taxon>Pseudomonadati</taxon>
        <taxon>Pseudomonadota</taxon>
        <taxon>Gammaproteobacteria</taxon>
        <taxon>Vibrionales</taxon>
        <taxon>Vibrionaceae</taxon>
        <taxon>Vibrio</taxon>
    </lineage>
</organism>
<evidence type="ECO:0000259" key="5">
    <source>
        <dbReference type="PROSITE" id="PS50931"/>
    </source>
</evidence>
<dbReference type="SUPFAM" id="SSF53850">
    <property type="entry name" value="Periplasmic binding protein-like II"/>
    <property type="match status" value="1"/>
</dbReference>
<dbReference type="InterPro" id="IPR005119">
    <property type="entry name" value="LysR_subst-bd"/>
</dbReference>
<dbReference type="PANTHER" id="PTHR30419:SF8">
    <property type="entry name" value="NITROGEN ASSIMILATION TRANSCRIPTIONAL ACTIVATOR-RELATED"/>
    <property type="match status" value="1"/>
</dbReference>
<dbReference type="Gene3D" id="3.40.190.290">
    <property type="match status" value="1"/>
</dbReference>
<evidence type="ECO:0000313" key="7">
    <source>
        <dbReference type="EMBL" id="SMS01087.1"/>
    </source>
</evidence>
<dbReference type="PROSITE" id="PS50931">
    <property type="entry name" value="HTH_LYSR"/>
    <property type="match status" value="1"/>
</dbReference>
<keyword evidence="2" id="KW-0805">Transcription regulation</keyword>
<comment type="similarity">
    <text evidence="1">Belongs to the LysR transcriptional regulatory family.</text>
</comment>
<dbReference type="GO" id="GO:0003677">
    <property type="term" value="F:DNA binding"/>
    <property type="evidence" value="ECO:0007669"/>
    <property type="project" value="UniProtKB-KW"/>
</dbReference>
<proteinExistence type="inferred from homology"/>
<sequence length="295" mass="33385">MDLKILRYFLTVANTKNITKAADLLHITQPTLSRQLIVLEENLGVHLFIKEKRSIELTAEGRLLKKRAREILDLADQTSKELVDPNSLISGSVAVGTIESSGSEKLYELMGPFSQEYPNVTFNLYTGSTDDILEKMDQGIIDICMLLDPVDTSKYNVIRLPSNEQWGVLLHVDDELAQKEAVTIQDLCKVPVLLPSRPAVKSEVENWFGKTKYYIKTFGTYNLLPSALLCVEKGLGYPICLNNSLIENHQSICFRPISPAKTIQSVILWKKNRNFNSVTELFVKTVYRHFNASIY</sequence>
<keyword evidence="9" id="KW-1185">Reference proteome</keyword>
<dbReference type="PANTHER" id="PTHR30419">
    <property type="entry name" value="HTH-TYPE TRANSCRIPTIONAL REGULATOR YBHD"/>
    <property type="match status" value="1"/>
</dbReference>
<protein>
    <submittedName>
        <fullName evidence="7">HTH-type transcriptional regulator GltC</fullName>
    </submittedName>
    <submittedName>
        <fullName evidence="6">LysR family transcriptional regulator</fullName>
    </submittedName>
</protein>
<dbReference type="FunFam" id="1.10.10.10:FF:000001">
    <property type="entry name" value="LysR family transcriptional regulator"/>
    <property type="match status" value="1"/>
</dbReference>
<dbReference type="InterPro" id="IPR036388">
    <property type="entry name" value="WH-like_DNA-bd_sf"/>
</dbReference>
<dbReference type="Pfam" id="PF03466">
    <property type="entry name" value="LysR_substrate"/>
    <property type="match status" value="1"/>
</dbReference>
<evidence type="ECO:0000256" key="3">
    <source>
        <dbReference type="ARBA" id="ARBA00023125"/>
    </source>
</evidence>
<reference evidence="6 9" key="2">
    <citation type="submission" date="2023-11" db="EMBL/GenBank/DDBJ databases">
        <title>Plant-associative lifestyle of Vibrio porteresiae and its evolutionary dynamics.</title>
        <authorList>
            <person name="Rameshkumar N."/>
            <person name="Kirti K."/>
        </authorList>
    </citation>
    <scope>NUCLEOTIDE SEQUENCE [LARGE SCALE GENOMIC DNA]</scope>
    <source>
        <strain evidence="6 9">MSSRF38</strain>
    </source>
</reference>
<keyword evidence="3" id="KW-0238">DNA-binding</keyword>
<reference evidence="7 8" key="1">
    <citation type="submission" date="2017-05" db="EMBL/GenBank/DDBJ databases">
        <authorList>
            <person name="Song R."/>
            <person name="Chenine A.L."/>
            <person name="Ruprecht R.M."/>
        </authorList>
    </citation>
    <scope>NUCLEOTIDE SEQUENCE [LARGE SCALE GENOMIC DNA]</scope>
    <source>
        <strain evidence="7 8">CECT 7927</strain>
    </source>
</reference>
<dbReference type="InterPro" id="IPR050950">
    <property type="entry name" value="HTH-type_LysR_regulators"/>
</dbReference>